<keyword evidence="3" id="KW-1133">Transmembrane helix</keyword>
<keyword evidence="6" id="KW-1185">Reference proteome</keyword>
<evidence type="ECO:0000313" key="6">
    <source>
        <dbReference type="Proteomes" id="UP000677016"/>
    </source>
</evidence>
<sequence length="383" mass="39964">MSVLAVVAPLAVTAGFVLFLWHRLAVAPRWPVPVRVVVALVLVGLAALVPVGLDGWGAAWSPATMRPFAWVGQTFLAACLYLALGLGSVWLVSVGTWLVRRRQDHGAAARRRLNRVGSLLVVAVTVVVTGYGVAAAARPSLTEYEVASPTLPAELDGLRVALVTDIHAGAVRGAGFTQGVVDLVQGARPDLVVVAGDLVEGPAERYAAEIAPLAGLTAPLGVFATTGNHEMYTGAAGWVAEFERLGLTVLRDESVRVGRDGAAIRLVGLDDLEGTGTFSPDVEAALEDVDPDEFALLAAHQPRQALDVEGRGVDVQLSGHTHGGQLWPLRYLVPLQQPAVDGVEVVAGTTVVTSRGVGAWGPPVRVAAAPEVPVVTLRRGPAR</sequence>
<protein>
    <submittedName>
        <fullName evidence="5">Metallophosphoesterase</fullName>
    </submittedName>
</protein>
<reference evidence="5" key="1">
    <citation type="submission" date="2021-04" db="EMBL/GenBank/DDBJ databases">
        <title>Phycicoccus avicenniae sp. nov., a novel endophytic actinomycetes isolated from branch of Avicennia mariana.</title>
        <authorList>
            <person name="Tuo L."/>
        </authorList>
    </citation>
    <scope>NUCLEOTIDE SEQUENCE</scope>
    <source>
        <strain evidence="5">BSK3Z-2</strain>
    </source>
</reference>
<comment type="caution">
    <text evidence="5">The sequence shown here is derived from an EMBL/GenBank/DDBJ whole genome shotgun (WGS) entry which is preliminary data.</text>
</comment>
<dbReference type="Proteomes" id="UP000677016">
    <property type="component" value="Unassembled WGS sequence"/>
</dbReference>
<evidence type="ECO:0000256" key="2">
    <source>
        <dbReference type="ARBA" id="ARBA00022801"/>
    </source>
</evidence>
<dbReference type="SUPFAM" id="SSF56300">
    <property type="entry name" value="Metallo-dependent phosphatases"/>
    <property type="match status" value="1"/>
</dbReference>
<dbReference type="InterPro" id="IPR029052">
    <property type="entry name" value="Metallo-depent_PP-like"/>
</dbReference>
<accession>A0A941I1F2</accession>
<evidence type="ECO:0000313" key="5">
    <source>
        <dbReference type="EMBL" id="MBR7744860.1"/>
    </source>
</evidence>
<dbReference type="RefSeq" id="WP_211604388.1">
    <property type="nucleotide sequence ID" value="NZ_JAGSNF010000025.1"/>
</dbReference>
<dbReference type="PANTHER" id="PTHR31302:SF31">
    <property type="entry name" value="PHOSPHODIESTERASE YAEI"/>
    <property type="match status" value="1"/>
</dbReference>
<dbReference type="Pfam" id="PF00149">
    <property type="entry name" value="Metallophos"/>
    <property type="match status" value="1"/>
</dbReference>
<feature type="transmembrane region" description="Helical" evidence="3">
    <location>
        <begin position="36"/>
        <end position="53"/>
    </location>
</feature>
<dbReference type="AlphaFoldDB" id="A0A941I1F2"/>
<feature type="transmembrane region" description="Helical" evidence="3">
    <location>
        <begin position="6"/>
        <end position="24"/>
    </location>
</feature>
<feature type="domain" description="Calcineurin-like phosphoesterase" evidence="4">
    <location>
        <begin position="158"/>
        <end position="323"/>
    </location>
</feature>
<dbReference type="PANTHER" id="PTHR31302">
    <property type="entry name" value="TRANSMEMBRANE PROTEIN WITH METALLOPHOSPHOESTERASE DOMAIN-RELATED"/>
    <property type="match status" value="1"/>
</dbReference>
<feature type="transmembrane region" description="Helical" evidence="3">
    <location>
        <begin position="73"/>
        <end position="99"/>
    </location>
</feature>
<keyword evidence="3" id="KW-0812">Transmembrane</keyword>
<feature type="transmembrane region" description="Helical" evidence="3">
    <location>
        <begin position="119"/>
        <end position="137"/>
    </location>
</feature>
<dbReference type="Gene3D" id="3.60.21.10">
    <property type="match status" value="1"/>
</dbReference>
<dbReference type="GO" id="GO:0046872">
    <property type="term" value="F:metal ion binding"/>
    <property type="evidence" value="ECO:0007669"/>
    <property type="project" value="UniProtKB-KW"/>
</dbReference>
<dbReference type="CDD" id="cd07385">
    <property type="entry name" value="MPP_YkuE_C"/>
    <property type="match status" value="1"/>
</dbReference>
<keyword evidence="3" id="KW-0472">Membrane</keyword>
<evidence type="ECO:0000256" key="1">
    <source>
        <dbReference type="ARBA" id="ARBA00022723"/>
    </source>
</evidence>
<dbReference type="GO" id="GO:0016020">
    <property type="term" value="C:membrane"/>
    <property type="evidence" value="ECO:0007669"/>
    <property type="project" value="GOC"/>
</dbReference>
<dbReference type="InterPro" id="IPR004843">
    <property type="entry name" value="Calcineurin-like_PHP"/>
</dbReference>
<dbReference type="EMBL" id="JAGSNF010000025">
    <property type="protein sequence ID" value="MBR7744860.1"/>
    <property type="molecule type" value="Genomic_DNA"/>
</dbReference>
<evidence type="ECO:0000259" key="4">
    <source>
        <dbReference type="Pfam" id="PF00149"/>
    </source>
</evidence>
<proteinExistence type="predicted"/>
<organism evidence="5 6">
    <name type="scientific">Phycicoccus avicenniae</name>
    <dbReference type="NCBI Taxonomy" id="2828860"/>
    <lineage>
        <taxon>Bacteria</taxon>
        <taxon>Bacillati</taxon>
        <taxon>Actinomycetota</taxon>
        <taxon>Actinomycetes</taxon>
        <taxon>Micrococcales</taxon>
        <taxon>Intrasporangiaceae</taxon>
        <taxon>Phycicoccus</taxon>
    </lineage>
</organism>
<dbReference type="GO" id="GO:0009245">
    <property type="term" value="P:lipid A biosynthetic process"/>
    <property type="evidence" value="ECO:0007669"/>
    <property type="project" value="TreeGrafter"/>
</dbReference>
<name>A0A941I1F2_9MICO</name>
<dbReference type="GO" id="GO:0008758">
    <property type="term" value="F:UDP-2,3-diacylglucosamine hydrolase activity"/>
    <property type="evidence" value="ECO:0007669"/>
    <property type="project" value="TreeGrafter"/>
</dbReference>
<evidence type="ECO:0000256" key="3">
    <source>
        <dbReference type="SAM" id="Phobius"/>
    </source>
</evidence>
<keyword evidence="1" id="KW-0479">Metal-binding</keyword>
<gene>
    <name evidence="5" type="ORF">KC207_16315</name>
</gene>
<dbReference type="InterPro" id="IPR051158">
    <property type="entry name" value="Metallophosphoesterase_sf"/>
</dbReference>
<keyword evidence="2" id="KW-0378">Hydrolase</keyword>